<evidence type="ECO:0000313" key="1">
    <source>
        <dbReference type="EMBL" id="EFI36148.1"/>
    </source>
</evidence>
<name>D6SJU5_9BACT</name>
<keyword evidence="2" id="KW-1185">Reference proteome</keyword>
<protein>
    <recommendedName>
        <fullName evidence="3">SHOCT domain-containing protein</fullName>
    </recommendedName>
</protein>
<evidence type="ECO:0008006" key="3">
    <source>
        <dbReference type="Google" id="ProtNLM"/>
    </source>
</evidence>
<dbReference type="AlphaFoldDB" id="D6SJU5"/>
<proteinExistence type="predicted"/>
<gene>
    <name evidence="1" type="ORF">Dthio_PD3602</name>
</gene>
<accession>D6SJU5</accession>
<reference evidence="1" key="1">
    <citation type="submission" date="2010-05" db="EMBL/GenBank/DDBJ databases">
        <title>The draft genome of Desulfonatronospira thiodismutans ASO3-1.</title>
        <authorList>
            <consortium name="US DOE Joint Genome Institute (JGI-PGF)"/>
            <person name="Lucas S."/>
            <person name="Copeland A."/>
            <person name="Lapidus A."/>
            <person name="Cheng J.-F."/>
            <person name="Bruce D."/>
            <person name="Goodwin L."/>
            <person name="Pitluck S."/>
            <person name="Chertkov O."/>
            <person name="Brettin T."/>
            <person name="Detter J.C."/>
            <person name="Han C."/>
            <person name="Land M.L."/>
            <person name="Hauser L."/>
            <person name="Kyrpides N."/>
            <person name="Mikhailova N."/>
            <person name="Muyzer G."/>
            <person name="Woyke T."/>
        </authorList>
    </citation>
    <scope>NUCLEOTIDE SEQUENCE [LARGE SCALE GENOMIC DNA]</scope>
    <source>
        <strain evidence="1">ASO3-1</strain>
    </source>
</reference>
<evidence type="ECO:0000313" key="2">
    <source>
        <dbReference type="Proteomes" id="UP000005496"/>
    </source>
</evidence>
<organism evidence="1 2">
    <name type="scientific">Desulfonatronospira thiodismutans ASO3-1</name>
    <dbReference type="NCBI Taxonomy" id="555779"/>
    <lineage>
        <taxon>Bacteria</taxon>
        <taxon>Pseudomonadati</taxon>
        <taxon>Thermodesulfobacteriota</taxon>
        <taxon>Desulfovibrionia</taxon>
        <taxon>Desulfovibrionales</taxon>
        <taxon>Desulfonatronovibrionaceae</taxon>
        <taxon>Desulfonatronospira</taxon>
    </lineage>
</organism>
<sequence length="53" mass="6299">MFIFKIHVEITYSSMIQHEALLNLFFAKGIITKEEYLEEVKRVSLELQGRRAK</sequence>
<dbReference type="Proteomes" id="UP000005496">
    <property type="component" value="Unassembled WGS sequence"/>
</dbReference>
<dbReference type="EMBL" id="ACJN02000001">
    <property type="protein sequence ID" value="EFI36148.1"/>
    <property type="molecule type" value="Genomic_DNA"/>
</dbReference>
<dbReference type="RefSeq" id="WP_008869273.1">
    <property type="nucleotide sequence ID" value="NZ_ACJN02000001.1"/>
</dbReference>
<comment type="caution">
    <text evidence="1">The sequence shown here is derived from an EMBL/GenBank/DDBJ whole genome shotgun (WGS) entry which is preliminary data.</text>
</comment>